<dbReference type="PANTHER" id="PTHR23113">
    <property type="entry name" value="GUANINE NUCLEOTIDE EXCHANGE FACTOR"/>
    <property type="match status" value="1"/>
</dbReference>
<evidence type="ECO:0000256" key="2">
    <source>
        <dbReference type="PROSITE-ProRule" id="PRU00168"/>
    </source>
</evidence>
<dbReference type="STRING" id="765440.A0A0C3F879"/>
<dbReference type="InterPro" id="IPR001895">
    <property type="entry name" value="RASGEF_cat_dom"/>
</dbReference>
<dbReference type="SUPFAM" id="SSF48366">
    <property type="entry name" value="Ras GEF"/>
    <property type="match status" value="1"/>
</dbReference>
<dbReference type="InterPro" id="IPR059179">
    <property type="entry name" value="MLKL-like_MCAfunc"/>
</dbReference>
<dbReference type="InterPro" id="IPR008937">
    <property type="entry name" value="Ras-like_GEF"/>
</dbReference>
<reference evidence="8" key="2">
    <citation type="submission" date="2015-01" db="EMBL/GenBank/DDBJ databases">
        <title>Evolutionary Origins and Diversification of the Mycorrhizal Mutualists.</title>
        <authorList>
            <consortium name="DOE Joint Genome Institute"/>
            <consortium name="Mycorrhizal Genomics Consortium"/>
            <person name="Kohler A."/>
            <person name="Kuo A."/>
            <person name="Nagy L.G."/>
            <person name="Floudas D."/>
            <person name="Copeland A."/>
            <person name="Barry K.W."/>
            <person name="Cichocki N."/>
            <person name="Veneault-Fourrey C."/>
            <person name="LaButti K."/>
            <person name="Lindquist E.A."/>
            <person name="Lipzen A."/>
            <person name="Lundell T."/>
            <person name="Morin E."/>
            <person name="Murat C."/>
            <person name="Riley R."/>
            <person name="Ohm R."/>
            <person name="Sun H."/>
            <person name="Tunlid A."/>
            <person name="Henrissat B."/>
            <person name="Grigoriev I.V."/>
            <person name="Hibbett D.S."/>
            <person name="Martin F."/>
        </authorList>
    </citation>
    <scope>NUCLEOTIDE SEQUENCE [LARGE SCALE GENOMIC DNA]</scope>
    <source>
        <strain evidence="8">F 1598</strain>
    </source>
</reference>
<keyword evidence="1 2" id="KW-0344">Guanine-nucleotide releasing factor</keyword>
<dbReference type="PROSITE" id="PS50009">
    <property type="entry name" value="RASGEF_CAT"/>
    <property type="match status" value="1"/>
</dbReference>
<evidence type="ECO:0000259" key="4">
    <source>
        <dbReference type="PROSITE" id="PS50009"/>
    </source>
</evidence>
<evidence type="ECO:0000313" key="8">
    <source>
        <dbReference type="Proteomes" id="UP000054166"/>
    </source>
</evidence>
<dbReference type="InterPro" id="IPR036537">
    <property type="entry name" value="Adaptor_Cbl_N_dom_sf"/>
</dbReference>
<feature type="domain" description="N-terminal Ras-GEF" evidence="6">
    <location>
        <begin position="861"/>
        <end position="984"/>
    </location>
</feature>
<dbReference type="GO" id="GO:0007166">
    <property type="term" value="P:cell surface receptor signaling pathway"/>
    <property type="evidence" value="ECO:0007669"/>
    <property type="project" value="InterPro"/>
</dbReference>
<feature type="region of interest" description="Disordered" evidence="3">
    <location>
        <begin position="709"/>
        <end position="758"/>
    </location>
</feature>
<feature type="compositionally biased region" description="Basic and acidic residues" evidence="3">
    <location>
        <begin position="94"/>
        <end position="105"/>
    </location>
</feature>
<dbReference type="PROSITE" id="PS50212">
    <property type="entry name" value="RASGEF_NTER"/>
    <property type="match status" value="1"/>
</dbReference>
<gene>
    <name evidence="7" type="ORF">PILCRDRAFT_89489</name>
</gene>
<dbReference type="InterPro" id="IPR011009">
    <property type="entry name" value="Kinase-like_dom_sf"/>
</dbReference>
<dbReference type="GO" id="GO:0004672">
    <property type="term" value="F:protein kinase activity"/>
    <property type="evidence" value="ECO:0007669"/>
    <property type="project" value="InterPro"/>
</dbReference>
<protein>
    <submittedName>
        <fullName evidence="7">Uncharacterized protein</fullName>
    </submittedName>
</protein>
<evidence type="ECO:0000313" key="7">
    <source>
        <dbReference type="EMBL" id="KIM80905.1"/>
    </source>
</evidence>
<dbReference type="Pfam" id="PF00617">
    <property type="entry name" value="RasGEF"/>
    <property type="match status" value="1"/>
</dbReference>
<dbReference type="Pfam" id="PF00618">
    <property type="entry name" value="RasGEF_N"/>
    <property type="match status" value="1"/>
</dbReference>
<dbReference type="Gene3D" id="1.10.840.10">
    <property type="entry name" value="Ras guanine-nucleotide exchange factors catalytic domain"/>
    <property type="match status" value="1"/>
</dbReference>
<dbReference type="Gene3D" id="1.10.510.10">
    <property type="entry name" value="Transferase(Phosphotransferase) domain 1"/>
    <property type="match status" value="2"/>
</dbReference>
<dbReference type="InterPro" id="IPR000719">
    <property type="entry name" value="Prot_kinase_dom"/>
</dbReference>
<dbReference type="HOGENOM" id="CLU_010249_0_0_1"/>
<organism evidence="7 8">
    <name type="scientific">Piloderma croceum (strain F 1598)</name>
    <dbReference type="NCBI Taxonomy" id="765440"/>
    <lineage>
        <taxon>Eukaryota</taxon>
        <taxon>Fungi</taxon>
        <taxon>Dikarya</taxon>
        <taxon>Basidiomycota</taxon>
        <taxon>Agaricomycotina</taxon>
        <taxon>Agaricomycetes</taxon>
        <taxon>Agaricomycetidae</taxon>
        <taxon>Atheliales</taxon>
        <taxon>Atheliaceae</taxon>
        <taxon>Piloderma</taxon>
    </lineage>
</organism>
<dbReference type="EMBL" id="KN833002">
    <property type="protein sequence ID" value="KIM80905.1"/>
    <property type="molecule type" value="Genomic_DNA"/>
</dbReference>
<feature type="compositionally biased region" description="Low complexity" evidence="3">
    <location>
        <begin position="682"/>
        <end position="697"/>
    </location>
</feature>
<dbReference type="Proteomes" id="UP000054166">
    <property type="component" value="Unassembled WGS sequence"/>
</dbReference>
<feature type="compositionally biased region" description="Low complexity" evidence="3">
    <location>
        <begin position="128"/>
        <end position="138"/>
    </location>
</feature>
<dbReference type="InParanoid" id="A0A0C3F879"/>
<feature type="region of interest" description="Disordered" evidence="3">
    <location>
        <begin position="85"/>
        <end position="105"/>
    </location>
</feature>
<proteinExistence type="predicted"/>
<reference evidence="7 8" key="1">
    <citation type="submission" date="2014-04" db="EMBL/GenBank/DDBJ databases">
        <authorList>
            <consortium name="DOE Joint Genome Institute"/>
            <person name="Kuo A."/>
            <person name="Tarkka M."/>
            <person name="Buscot F."/>
            <person name="Kohler A."/>
            <person name="Nagy L.G."/>
            <person name="Floudas D."/>
            <person name="Copeland A."/>
            <person name="Barry K.W."/>
            <person name="Cichocki N."/>
            <person name="Veneault-Fourrey C."/>
            <person name="LaButti K."/>
            <person name="Lindquist E.A."/>
            <person name="Lipzen A."/>
            <person name="Lundell T."/>
            <person name="Morin E."/>
            <person name="Murat C."/>
            <person name="Sun H."/>
            <person name="Tunlid A."/>
            <person name="Henrissat B."/>
            <person name="Grigoriev I.V."/>
            <person name="Hibbett D.S."/>
            <person name="Martin F."/>
            <person name="Nordberg H.P."/>
            <person name="Cantor M.N."/>
            <person name="Hua S.X."/>
        </authorList>
    </citation>
    <scope>NUCLEOTIDE SEQUENCE [LARGE SCALE GENOMIC DNA]</scope>
    <source>
        <strain evidence="7 8">F 1598</strain>
    </source>
</reference>
<feature type="compositionally biased region" description="Polar residues" evidence="3">
    <location>
        <begin position="798"/>
        <end position="822"/>
    </location>
</feature>
<dbReference type="GO" id="GO:0005085">
    <property type="term" value="F:guanyl-nucleotide exchange factor activity"/>
    <property type="evidence" value="ECO:0007669"/>
    <property type="project" value="UniProtKB-KW"/>
</dbReference>
<evidence type="ECO:0000256" key="1">
    <source>
        <dbReference type="ARBA" id="ARBA00022658"/>
    </source>
</evidence>
<sequence length="1287" mass="143267">MSSSMFTPSAAVDLSKEKDWQANLGMLDWDSTSIVFTKRTLIEFLKYTGITVDPSFTNISKLPRYAKFGKLTASPAASGAIAAEASAEGLEPSHGTRDQPGTRHTDIFAADPEDDALAQAPPKLTEDAANSAPMAPAAKTEVTDEPYRPEFKPTRRVNDRPGGKDTVANLWDDNYTEEFKPTRRVKHGPGGRDQINGYQHTILSLALYMSLGDVIALAGKGVPGLDAAVKTVGIIYNSVRDVKVYRQQCNDLASRCRMLLLAVSESSADMEGTRAMEFADEVEATLSRIRRRIEEWAAYSRVRSLLNLNDIKDGIDSFYRQIDDCFDKFNIKINMELSKNHRDLAAIQEMDRAELREMLQNIAMSVDELKAIQRIRSPAAVEIVQSIEEELDDPGLETSEKLDLQQGLKQIRQHAAGLPPMTDLTGQVERVSDHPVTIGTFNDIYVGKWTDDRKVALRLPRSLPNHPDSQQRFEKEVEIWRRLQHPNICRLYGIAYFGSYAYMVSHWMDHGNAISYVQNHADVDRLRLLSEVASGMEYLHTSNIVHGDLRGVNVLISKRGKACLSDFGFSKVLEQPYSDVALDVTVAIALSKFQLPPRPGRPAISRGLTDDLWALMMECWNKRPESRPSMTSIKADIKRLRGIVGSSPNPQIDFLASSPAHIQAELIAESSPKPILPKGSRSRPSTAGSSSSEYTGRRSSAFGLFNALKRHSRSSSSQQPSPPDSFLDIPHSPSSIGPISPILPEIKSIGGDSDESAFGDFHSAQMEVLPAFSQRLTTHDYTVSRIRGGSVQEREASRGSNLQIPTLSSSLPRNSEFQQSMSALEDKPPSVLSMDSSSPSTFLGTVESLTSNEPPPVLRAKDGSIEVATLEGLIDQLIADFSYVTKAVEYRDAFFTTYVAFTTPDDVFQCLVRRFHYADVSPGQQRTLLRINIITVMKYWVTHPHLDAGIIVLTQIREFALSVESSKRMKELAKELYSAATERLQSPPNSPILSRPLTSPTISQPTDPRDLAIALVILEGDKYTRILPADCISHLQGQSGKNTIKAASETNNKIVNWVKQGILRCDSLENRSEVLKFFVHTAEVQSSIGVESRKFRNFASMSAIVTALQSTTITGLGLTYDRLPRDARRMLEEMNDLLDPRHNHSAYRTILKGSDNPCIPLFGMNNADWTQTTTNLQITAVHIHDMHTAFFQGKDVVEINGIDMINFTKWVAFHGYLKDVFRHRPPDVSQYRQTKAGVLAYLEHQLRGISVGSIVDQALEERSSKLRQKEDVMRQLRIPELHAVGMR</sequence>
<dbReference type="Gene3D" id="1.20.870.10">
    <property type="entry name" value="Son of sevenless (SoS) protein Chain: S domain 1"/>
    <property type="match status" value="1"/>
</dbReference>
<feature type="compositionally biased region" description="Low complexity" evidence="3">
    <location>
        <begin position="829"/>
        <end position="840"/>
    </location>
</feature>
<dbReference type="SMART" id="SM00147">
    <property type="entry name" value="RasGEF"/>
    <property type="match status" value="1"/>
</dbReference>
<dbReference type="SUPFAM" id="SSF56112">
    <property type="entry name" value="Protein kinase-like (PK-like)"/>
    <property type="match status" value="1"/>
</dbReference>
<dbReference type="PROSITE" id="PS00109">
    <property type="entry name" value="PROTEIN_KINASE_TYR"/>
    <property type="match status" value="1"/>
</dbReference>
<feature type="domain" description="Protein kinase" evidence="5">
    <location>
        <begin position="430"/>
        <end position="695"/>
    </location>
</feature>
<feature type="compositionally biased region" description="Basic and acidic residues" evidence="3">
    <location>
        <begin position="141"/>
        <end position="163"/>
    </location>
</feature>
<dbReference type="PROSITE" id="PS50011">
    <property type="entry name" value="PROTEIN_KINASE_DOM"/>
    <property type="match status" value="1"/>
</dbReference>
<dbReference type="GO" id="GO:0007264">
    <property type="term" value="P:small GTPase-mediated signal transduction"/>
    <property type="evidence" value="ECO:0007669"/>
    <property type="project" value="InterPro"/>
</dbReference>
<feature type="region of interest" description="Disordered" evidence="3">
    <location>
        <begin position="984"/>
        <end position="1005"/>
    </location>
</feature>
<feature type="domain" description="Ras-GEF" evidence="4">
    <location>
        <begin position="1007"/>
        <end position="1269"/>
    </location>
</feature>
<dbReference type="CDD" id="cd21037">
    <property type="entry name" value="MLKL_NTD"/>
    <property type="match status" value="1"/>
</dbReference>
<feature type="region of interest" description="Disordered" evidence="3">
    <location>
        <begin position="668"/>
        <end position="697"/>
    </location>
</feature>
<dbReference type="CDD" id="cd06224">
    <property type="entry name" value="REM"/>
    <property type="match status" value="1"/>
</dbReference>
<evidence type="ECO:0000259" key="5">
    <source>
        <dbReference type="PROSITE" id="PS50011"/>
    </source>
</evidence>
<dbReference type="InterPro" id="IPR023578">
    <property type="entry name" value="Ras_GEF_dom_sf"/>
</dbReference>
<dbReference type="Gene3D" id="1.20.930.20">
    <property type="entry name" value="Adaptor protein Cbl, N-terminal domain"/>
    <property type="match status" value="1"/>
</dbReference>
<dbReference type="InterPro" id="IPR001245">
    <property type="entry name" value="Ser-Thr/Tyr_kinase_cat_dom"/>
</dbReference>
<feature type="compositionally biased region" description="Polar residues" evidence="3">
    <location>
        <begin position="996"/>
        <end position="1005"/>
    </location>
</feature>
<dbReference type="InterPro" id="IPR000651">
    <property type="entry name" value="Ras-like_Gua-exchang_fac_N"/>
</dbReference>
<evidence type="ECO:0000256" key="3">
    <source>
        <dbReference type="SAM" id="MobiDB-lite"/>
    </source>
</evidence>
<dbReference type="InterPro" id="IPR008266">
    <property type="entry name" value="Tyr_kinase_AS"/>
</dbReference>
<feature type="compositionally biased region" description="Low complexity" evidence="3">
    <location>
        <begin position="729"/>
        <end position="746"/>
    </location>
</feature>
<feature type="region of interest" description="Disordered" evidence="3">
    <location>
        <begin position="788"/>
        <end position="843"/>
    </location>
</feature>
<accession>A0A0C3F879</accession>
<dbReference type="Pfam" id="PF07714">
    <property type="entry name" value="PK_Tyr_Ser-Thr"/>
    <property type="match status" value="1"/>
</dbReference>
<dbReference type="PANTHER" id="PTHR23113:SF99">
    <property type="entry name" value="RASGEF DOMAIN-CONTAINING PROTEIN"/>
    <property type="match status" value="1"/>
</dbReference>
<dbReference type="InterPro" id="IPR036964">
    <property type="entry name" value="RASGEF_cat_dom_sf"/>
</dbReference>
<evidence type="ECO:0000259" key="6">
    <source>
        <dbReference type="PROSITE" id="PS50212"/>
    </source>
</evidence>
<dbReference type="GO" id="GO:0005524">
    <property type="term" value="F:ATP binding"/>
    <property type="evidence" value="ECO:0007669"/>
    <property type="project" value="InterPro"/>
</dbReference>
<dbReference type="OrthoDB" id="4062651at2759"/>
<feature type="region of interest" description="Disordered" evidence="3">
    <location>
        <begin position="126"/>
        <end position="169"/>
    </location>
</feature>
<name>A0A0C3F879_PILCF</name>
<keyword evidence="8" id="KW-1185">Reference proteome</keyword>